<accession>A0A8E2EG05</accession>
<dbReference type="Pfam" id="PF12697">
    <property type="entry name" value="Abhydrolase_6"/>
    <property type="match status" value="1"/>
</dbReference>
<dbReference type="AlphaFoldDB" id="A0A8E2EG05"/>
<proteinExistence type="predicted"/>
<dbReference type="PANTHER" id="PTHR37017:SF13">
    <property type="entry name" value="AB HYDROLASE-1 DOMAIN-CONTAINING PROTEIN"/>
    <property type="match status" value="1"/>
</dbReference>
<keyword evidence="3" id="KW-1185">Reference proteome</keyword>
<dbReference type="SUPFAM" id="SSF53474">
    <property type="entry name" value="alpha/beta-Hydrolases"/>
    <property type="match status" value="1"/>
</dbReference>
<dbReference type="EMBL" id="KV744869">
    <property type="protein sequence ID" value="OCK83124.1"/>
    <property type="molecule type" value="Genomic_DNA"/>
</dbReference>
<evidence type="ECO:0000313" key="3">
    <source>
        <dbReference type="Proteomes" id="UP000250266"/>
    </source>
</evidence>
<dbReference type="InterPro" id="IPR000073">
    <property type="entry name" value="AB_hydrolase_1"/>
</dbReference>
<dbReference type="GO" id="GO:0016787">
    <property type="term" value="F:hydrolase activity"/>
    <property type="evidence" value="ECO:0007669"/>
    <property type="project" value="UniProtKB-KW"/>
</dbReference>
<organism evidence="2 3">
    <name type="scientific">Lepidopterella palustris CBS 459.81</name>
    <dbReference type="NCBI Taxonomy" id="1314670"/>
    <lineage>
        <taxon>Eukaryota</taxon>
        <taxon>Fungi</taxon>
        <taxon>Dikarya</taxon>
        <taxon>Ascomycota</taxon>
        <taxon>Pezizomycotina</taxon>
        <taxon>Dothideomycetes</taxon>
        <taxon>Pleosporomycetidae</taxon>
        <taxon>Mytilinidiales</taxon>
        <taxon>Argynnaceae</taxon>
        <taxon>Lepidopterella</taxon>
    </lineage>
</organism>
<reference evidence="2 3" key="1">
    <citation type="journal article" date="2016" name="Nat. Commun.">
        <title>Ectomycorrhizal ecology is imprinted in the genome of the dominant symbiotic fungus Cenococcum geophilum.</title>
        <authorList>
            <consortium name="DOE Joint Genome Institute"/>
            <person name="Peter M."/>
            <person name="Kohler A."/>
            <person name="Ohm R.A."/>
            <person name="Kuo A."/>
            <person name="Krutzmann J."/>
            <person name="Morin E."/>
            <person name="Arend M."/>
            <person name="Barry K.W."/>
            <person name="Binder M."/>
            <person name="Choi C."/>
            <person name="Clum A."/>
            <person name="Copeland A."/>
            <person name="Grisel N."/>
            <person name="Haridas S."/>
            <person name="Kipfer T."/>
            <person name="LaButti K."/>
            <person name="Lindquist E."/>
            <person name="Lipzen A."/>
            <person name="Maire R."/>
            <person name="Meier B."/>
            <person name="Mihaltcheva S."/>
            <person name="Molinier V."/>
            <person name="Murat C."/>
            <person name="Poggeler S."/>
            <person name="Quandt C.A."/>
            <person name="Sperisen C."/>
            <person name="Tritt A."/>
            <person name="Tisserant E."/>
            <person name="Crous P.W."/>
            <person name="Henrissat B."/>
            <person name="Nehls U."/>
            <person name="Egli S."/>
            <person name="Spatafora J.W."/>
            <person name="Grigoriev I.V."/>
            <person name="Martin F.M."/>
        </authorList>
    </citation>
    <scope>NUCLEOTIDE SEQUENCE [LARGE SCALE GENOMIC DNA]</scope>
    <source>
        <strain evidence="2 3">CBS 459.81</strain>
    </source>
</reference>
<dbReference type="InterPro" id="IPR029058">
    <property type="entry name" value="AB_hydrolase_fold"/>
</dbReference>
<dbReference type="OrthoDB" id="1263307at2759"/>
<dbReference type="Proteomes" id="UP000250266">
    <property type="component" value="Unassembled WGS sequence"/>
</dbReference>
<evidence type="ECO:0000313" key="2">
    <source>
        <dbReference type="EMBL" id="OCK83124.1"/>
    </source>
</evidence>
<sequence length="255" mass="27637">MANKPTILLVTGSFSPPPIYDLVVSRLKDVGFEVVVPHLPSIGRTKDKDPAPGLSDDVALIRSELTRLVSQQEKHVLIIGHSYGGVPATESIHGFSKAEREKEGRSGGVVRILYSAAVLPEIGETAAEFFGGKFADFVVIDDKHWAHLETEGAAKANFGTLPHEQGVKWASKFQEHSIVTFSTPLTNAGYKDVDVSYLVTEEDSVIPPDKQLRSVDRIEKESGRKVDVQRVKTGHSAYVLDPDAVANVISKAAGL</sequence>
<keyword evidence="2" id="KW-0378">Hydrolase</keyword>
<name>A0A8E2EG05_9PEZI</name>
<dbReference type="InterPro" id="IPR052897">
    <property type="entry name" value="Sec-Metab_Biosynth_Hydrolase"/>
</dbReference>
<dbReference type="Gene3D" id="3.40.50.1820">
    <property type="entry name" value="alpha/beta hydrolase"/>
    <property type="match status" value="1"/>
</dbReference>
<gene>
    <name evidence="2" type="ORF">K432DRAFT_347764</name>
</gene>
<dbReference type="PANTHER" id="PTHR37017">
    <property type="entry name" value="AB HYDROLASE-1 DOMAIN-CONTAINING PROTEIN-RELATED"/>
    <property type="match status" value="1"/>
</dbReference>
<feature type="domain" description="AB hydrolase-1" evidence="1">
    <location>
        <begin position="7"/>
        <end position="247"/>
    </location>
</feature>
<protein>
    <submittedName>
        <fullName evidence="2">Alpha/beta-hydrolase</fullName>
    </submittedName>
</protein>
<evidence type="ECO:0000259" key="1">
    <source>
        <dbReference type="Pfam" id="PF12697"/>
    </source>
</evidence>